<dbReference type="PANTHER" id="PTHR32322:SF2">
    <property type="entry name" value="EAMA DOMAIN-CONTAINING PROTEIN"/>
    <property type="match status" value="1"/>
</dbReference>
<sequence length="334" mass="35022">MTRIATFPSPTLPRSRAAFALSTLAALFWGTNFEATRIVLEGMDPWTAAATRFVIATAAIMLWLGMSGGFDVASLRRNLIAFCVLGIIGVAGFNAALFLGMRSSSPVTAALIMATSPLTTTLLDALLQGRRPSTRTMLGMAIALFGVAMTVGAFAGTRIASGDLLILCGSLGWAIYTIGCRHWVRGADALQTASWTMLSGTVVLVILALWLGDPLDGIAHAGGRIWAAILWMALFGSALAYIFWQVGVSVRGAGPTSVLFNLVPVAALILAAILGRMPQPMQVAGVAIAILGVVLASGRPAARGRAGWFRHGFAGDAAALSLDDSRRNDRPRNP</sequence>
<feature type="transmembrane region" description="Helical" evidence="6">
    <location>
        <begin position="256"/>
        <end position="275"/>
    </location>
</feature>
<feature type="transmembrane region" description="Helical" evidence="6">
    <location>
        <begin position="107"/>
        <end position="126"/>
    </location>
</feature>
<protein>
    <submittedName>
        <fullName evidence="8">DMT family transporter</fullName>
    </submittedName>
</protein>
<gene>
    <name evidence="8" type="ORF">ACFOMH_09325</name>
</gene>
<feature type="transmembrane region" description="Helical" evidence="6">
    <location>
        <begin position="224"/>
        <end position="244"/>
    </location>
</feature>
<keyword evidence="5 6" id="KW-0472">Membrane</keyword>
<dbReference type="InterPro" id="IPR000620">
    <property type="entry name" value="EamA_dom"/>
</dbReference>
<dbReference type="Pfam" id="PF00892">
    <property type="entry name" value="EamA"/>
    <property type="match status" value="2"/>
</dbReference>
<keyword evidence="9" id="KW-1185">Reference proteome</keyword>
<feature type="domain" description="EamA" evidence="7">
    <location>
        <begin position="161"/>
        <end position="297"/>
    </location>
</feature>
<evidence type="ECO:0000256" key="3">
    <source>
        <dbReference type="ARBA" id="ARBA00022692"/>
    </source>
</evidence>
<comment type="similarity">
    <text evidence="2">Belongs to the EamA transporter family.</text>
</comment>
<keyword evidence="4 6" id="KW-1133">Transmembrane helix</keyword>
<feature type="transmembrane region" description="Helical" evidence="6">
    <location>
        <begin position="162"/>
        <end position="180"/>
    </location>
</feature>
<dbReference type="PANTHER" id="PTHR32322">
    <property type="entry name" value="INNER MEMBRANE TRANSPORTER"/>
    <property type="match status" value="1"/>
</dbReference>
<evidence type="ECO:0000256" key="4">
    <source>
        <dbReference type="ARBA" id="ARBA00022989"/>
    </source>
</evidence>
<evidence type="ECO:0000256" key="6">
    <source>
        <dbReference type="SAM" id="Phobius"/>
    </source>
</evidence>
<dbReference type="EMBL" id="JBHRXJ010000005">
    <property type="protein sequence ID" value="MFC3528376.1"/>
    <property type="molecule type" value="Genomic_DNA"/>
</dbReference>
<organism evidence="8 9">
    <name type="scientific">Paracoccus mangrovi</name>
    <dbReference type="NCBI Taxonomy" id="1715645"/>
    <lineage>
        <taxon>Bacteria</taxon>
        <taxon>Pseudomonadati</taxon>
        <taxon>Pseudomonadota</taxon>
        <taxon>Alphaproteobacteria</taxon>
        <taxon>Rhodobacterales</taxon>
        <taxon>Paracoccaceae</taxon>
        <taxon>Paracoccus</taxon>
    </lineage>
</organism>
<keyword evidence="3 6" id="KW-0812">Transmembrane</keyword>
<feature type="transmembrane region" description="Helical" evidence="6">
    <location>
        <begin position="138"/>
        <end position="156"/>
    </location>
</feature>
<feature type="domain" description="EamA" evidence="7">
    <location>
        <begin position="21"/>
        <end position="151"/>
    </location>
</feature>
<reference evidence="9" key="1">
    <citation type="journal article" date="2019" name="Int. J. Syst. Evol. Microbiol.">
        <title>The Global Catalogue of Microorganisms (GCM) 10K type strain sequencing project: providing services to taxonomists for standard genome sequencing and annotation.</title>
        <authorList>
            <consortium name="The Broad Institute Genomics Platform"/>
            <consortium name="The Broad Institute Genome Sequencing Center for Infectious Disease"/>
            <person name="Wu L."/>
            <person name="Ma J."/>
        </authorList>
    </citation>
    <scope>NUCLEOTIDE SEQUENCE [LARGE SCALE GENOMIC DNA]</scope>
    <source>
        <strain evidence="9">KCTC 42899</strain>
    </source>
</reference>
<evidence type="ECO:0000256" key="1">
    <source>
        <dbReference type="ARBA" id="ARBA00004141"/>
    </source>
</evidence>
<evidence type="ECO:0000256" key="5">
    <source>
        <dbReference type="ARBA" id="ARBA00023136"/>
    </source>
</evidence>
<name>A0ABV7R808_9RHOB</name>
<dbReference type="InterPro" id="IPR050638">
    <property type="entry name" value="AA-Vitamin_Transporters"/>
</dbReference>
<feature type="transmembrane region" description="Helical" evidence="6">
    <location>
        <begin position="49"/>
        <end position="67"/>
    </location>
</feature>
<dbReference type="SUPFAM" id="SSF103481">
    <property type="entry name" value="Multidrug resistance efflux transporter EmrE"/>
    <property type="match status" value="2"/>
</dbReference>
<feature type="transmembrane region" description="Helical" evidence="6">
    <location>
        <begin position="79"/>
        <end position="101"/>
    </location>
</feature>
<proteinExistence type="inferred from homology"/>
<accession>A0ABV7R808</accession>
<evidence type="ECO:0000313" key="8">
    <source>
        <dbReference type="EMBL" id="MFC3528376.1"/>
    </source>
</evidence>
<evidence type="ECO:0000313" key="9">
    <source>
        <dbReference type="Proteomes" id="UP001595721"/>
    </source>
</evidence>
<evidence type="ECO:0000256" key="2">
    <source>
        <dbReference type="ARBA" id="ARBA00007362"/>
    </source>
</evidence>
<comment type="caution">
    <text evidence="8">The sequence shown here is derived from an EMBL/GenBank/DDBJ whole genome shotgun (WGS) entry which is preliminary data.</text>
</comment>
<dbReference type="Proteomes" id="UP001595721">
    <property type="component" value="Unassembled WGS sequence"/>
</dbReference>
<dbReference type="InterPro" id="IPR037185">
    <property type="entry name" value="EmrE-like"/>
</dbReference>
<feature type="transmembrane region" description="Helical" evidence="6">
    <location>
        <begin position="281"/>
        <end position="302"/>
    </location>
</feature>
<comment type="subcellular location">
    <subcellularLocation>
        <location evidence="1">Membrane</location>
        <topology evidence="1">Multi-pass membrane protein</topology>
    </subcellularLocation>
</comment>
<evidence type="ECO:0000259" key="7">
    <source>
        <dbReference type="Pfam" id="PF00892"/>
    </source>
</evidence>
<feature type="transmembrane region" description="Helical" evidence="6">
    <location>
        <begin position="192"/>
        <end position="212"/>
    </location>
</feature>
<dbReference type="RefSeq" id="WP_377744090.1">
    <property type="nucleotide sequence ID" value="NZ_JBHRXJ010000005.1"/>
</dbReference>